<evidence type="ECO:0000313" key="2">
    <source>
        <dbReference type="EMBL" id="KEO90462.1"/>
    </source>
</evidence>
<dbReference type="EMBL" id="JMIW01000003">
    <property type="protein sequence ID" value="KEO90462.1"/>
    <property type="molecule type" value="Genomic_DNA"/>
</dbReference>
<dbReference type="InterPro" id="IPR035093">
    <property type="entry name" value="RelE/ParE_toxin_dom_sf"/>
</dbReference>
<dbReference type="Gene3D" id="3.30.2310.20">
    <property type="entry name" value="RelE-like"/>
    <property type="match status" value="1"/>
</dbReference>
<sequence>MSGSGLKVALTRSAENDLRGIWTRRRLQRGNDGRDGADALLEELVALIERLGAHPRKGPVPSELEALGISTYRQLSRAPFRIIYSIERASEAEAVVVHIVADARRDFRTLLAERLLGA</sequence>
<reference evidence="2 3" key="1">
    <citation type="submission" date="2014-04" db="EMBL/GenBank/DDBJ databases">
        <title>A comprehensive comparison of genomes of Erythrobacter spp. strains.</title>
        <authorList>
            <person name="Zheng Q."/>
        </authorList>
    </citation>
    <scope>NUCLEOTIDE SEQUENCE [LARGE SCALE GENOMIC DNA]</scope>
    <source>
        <strain evidence="2 3">DSM 6997</strain>
    </source>
</reference>
<comment type="caution">
    <text evidence="2">The sequence shown here is derived from an EMBL/GenBank/DDBJ whole genome shotgun (WGS) entry which is preliminary data.</text>
</comment>
<accession>A0A074MXV4</accession>
<protein>
    <submittedName>
        <fullName evidence="2">Plasmid stabilization protein</fullName>
    </submittedName>
</protein>
<dbReference type="OrthoDB" id="9798046at2"/>
<keyword evidence="3" id="KW-1185">Reference proteome</keyword>
<gene>
    <name evidence="2" type="ORF">EH31_10260</name>
</gene>
<proteinExistence type="predicted"/>
<evidence type="ECO:0000313" key="3">
    <source>
        <dbReference type="Proteomes" id="UP000027647"/>
    </source>
</evidence>
<keyword evidence="1" id="KW-1277">Toxin-antitoxin system</keyword>
<dbReference type="AlphaFoldDB" id="A0A074MXV4"/>
<dbReference type="eggNOG" id="COG3668">
    <property type="taxonomic scope" value="Bacteria"/>
</dbReference>
<name>A0A074MXV4_ERYLO</name>
<dbReference type="Proteomes" id="UP000027647">
    <property type="component" value="Unassembled WGS sequence"/>
</dbReference>
<dbReference type="STRING" id="1044.EH31_10260"/>
<dbReference type="Pfam" id="PF05016">
    <property type="entry name" value="ParE_toxin"/>
    <property type="match status" value="1"/>
</dbReference>
<dbReference type="RefSeq" id="WP_034959909.1">
    <property type="nucleotide sequence ID" value="NZ_JMIW01000003.1"/>
</dbReference>
<evidence type="ECO:0000256" key="1">
    <source>
        <dbReference type="ARBA" id="ARBA00022649"/>
    </source>
</evidence>
<dbReference type="InterPro" id="IPR007712">
    <property type="entry name" value="RelE/ParE_toxin"/>
</dbReference>
<organism evidence="2 3">
    <name type="scientific">Erythrobacter longus</name>
    <dbReference type="NCBI Taxonomy" id="1044"/>
    <lineage>
        <taxon>Bacteria</taxon>
        <taxon>Pseudomonadati</taxon>
        <taxon>Pseudomonadota</taxon>
        <taxon>Alphaproteobacteria</taxon>
        <taxon>Sphingomonadales</taxon>
        <taxon>Erythrobacteraceae</taxon>
        <taxon>Erythrobacter/Porphyrobacter group</taxon>
        <taxon>Erythrobacter</taxon>
    </lineage>
</organism>